<comment type="similarity">
    <text evidence="1">Belongs to the GMC oxidoreductase family.</text>
</comment>
<dbReference type="InterPro" id="IPR000172">
    <property type="entry name" value="GMC_OxRdtase_N"/>
</dbReference>
<dbReference type="EMBL" id="QGMF01000237">
    <property type="protein sequence ID" value="TVY17623.1"/>
    <property type="molecule type" value="Genomic_DNA"/>
</dbReference>
<dbReference type="GO" id="GO:0016614">
    <property type="term" value="F:oxidoreductase activity, acting on CH-OH group of donors"/>
    <property type="evidence" value="ECO:0007669"/>
    <property type="project" value="InterPro"/>
</dbReference>
<proteinExistence type="inferred from homology"/>
<dbReference type="InterPro" id="IPR007867">
    <property type="entry name" value="GMC_OxRtase_C"/>
</dbReference>
<dbReference type="Pfam" id="PF00732">
    <property type="entry name" value="GMC_oxred_N"/>
    <property type="match status" value="1"/>
</dbReference>
<evidence type="ECO:0000256" key="2">
    <source>
        <dbReference type="PIRSR" id="PIRSR000137-2"/>
    </source>
</evidence>
<dbReference type="GO" id="GO:0050660">
    <property type="term" value="F:flavin adenine dinucleotide binding"/>
    <property type="evidence" value="ECO:0007669"/>
    <property type="project" value="InterPro"/>
</dbReference>
<dbReference type="AlphaFoldDB" id="A0A8T9BGU5"/>
<organism evidence="5 6">
    <name type="scientific">Lachnellula arida</name>
    <dbReference type="NCBI Taxonomy" id="1316785"/>
    <lineage>
        <taxon>Eukaryota</taxon>
        <taxon>Fungi</taxon>
        <taxon>Dikarya</taxon>
        <taxon>Ascomycota</taxon>
        <taxon>Pezizomycotina</taxon>
        <taxon>Leotiomycetes</taxon>
        <taxon>Helotiales</taxon>
        <taxon>Lachnaceae</taxon>
        <taxon>Lachnellula</taxon>
    </lineage>
</organism>
<dbReference type="PANTHER" id="PTHR11552:SF119">
    <property type="entry name" value="GLUCOSE-METHANOL-CHOLINE OXIDOREDUCTASE N-TERMINAL DOMAIN-CONTAINING PROTEIN"/>
    <property type="match status" value="1"/>
</dbReference>
<comment type="cofactor">
    <cofactor evidence="2">
        <name>FAD</name>
        <dbReference type="ChEBI" id="CHEBI:57692"/>
    </cofactor>
</comment>
<dbReference type="SUPFAM" id="SSF54373">
    <property type="entry name" value="FAD-linked reductases, C-terminal domain"/>
    <property type="match status" value="1"/>
</dbReference>
<feature type="region of interest" description="Disordered" evidence="3">
    <location>
        <begin position="1"/>
        <end position="20"/>
    </location>
</feature>
<reference evidence="5 6" key="1">
    <citation type="submission" date="2018-05" db="EMBL/GenBank/DDBJ databases">
        <title>Whole genome sequencing for identification of molecular markers to develop diagnostic detection tools for the regulated plant pathogen Lachnellula willkommii.</title>
        <authorList>
            <person name="Giroux E."/>
            <person name="Bilodeau G."/>
        </authorList>
    </citation>
    <scope>NUCLEOTIDE SEQUENCE [LARGE SCALE GENOMIC DNA]</scope>
    <source>
        <strain evidence="5 6">CBS 203.66</strain>
    </source>
</reference>
<evidence type="ECO:0000313" key="6">
    <source>
        <dbReference type="Proteomes" id="UP000469559"/>
    </source>
</evidence>
<dbReference type="PROSITE" id="PS00624">
    <property type="entry name" value="GMC_OXRED_2"/>
    <property type="match status" value="1"/>
</dbReference>
<keyword evidence="2" id="KW-0274">FAD</keyword>
<evidence type="ECO:0000256" key="1">
    <source>
        <dbReference type="ARBA" id="ARBA00010790"/>
    </source>
</evidence>
<dbReference type="Proteomes" id="UP000469559">
    <property type="component" value="Unassembled WGS sequence"/>
</dbReference>
<protein>
    <submittedName>
        <fullName evidence="5">Alcohol oxidase 1</fullName>
    </submittedName>
</protein>
<dbReference type="Pfam" id="PF05199">
    <property type="entry name" value="GMC_oxred_C"/>
    <property type="match status" value="1"/>
</dbReference>
<accession>A0A8T9BGU5</accession>
<evidence type="ECO:0000259" key="4">
    <source>
        <dbReference type="PROSITE" id="PS00624"/>
    </source>
</evidence>
<dbReference type="Gene3D" id="3.30.560.10">
    <property type="entry name" value="Glucose Oxidase, domain 3"/>
    <property type="match status" value="1"/>
</dbReference>
<keyword evidence="6" id="KW-1185">Reference proteome</keyword>
<dbReference type="OrthoDB" id="269227at2759"/>
<name>A0A8T9BGU5_9HELO</name>
<comment type="caution">
    <text evidence="5">The sequence shown here is derived from an EMBL/GenBank/DDBJ whole genome shotgun (WGS) entry which is preliminary data.</text>
</comment>
<dbReference type="SUPFAM" id="SSF51905">
    <property type="entry name" value="FAD/NAD(P)-binding domain"/>
    <property type="match status" value="1"/>
</dbReference>
<dbReference type="InterPro" id="IPR036188">
    <property type="entry name" value="FAD/NAD-bd_sf"/>
</dbReference>
<dbReference type="PIRSF" id="PIRSF000137">
    <property type="entry name" value="Alcohol_oxidase"/>
    <property type="match status" value="1"/>
</dbReference>
<evidence type="ECO:0000313" key="5">
    <source>
        <dbReference type="EMBL" id="TVY17623.1"/>
    </source>
</evidence>
<feature type="binding site" evidence="2">
    <location>
        <position position="68"/>
    </location>
    <ligand>
        <name>FAD</name>
        <dbReference type="ChEBI" id="CHEBI:57692"/>
    </ligand>
</feature>
<feature type="binding site" evidence="2">
    <location>
        <begin position="385"/>
        <end position="386"/>
    </location>
    <ligand>
        <name>FAD</name>
        <dbReference type="ChEBI" id="CHEBI:57692"/>
    </ligand>
</feature>
<sequence length="482" mass="53816">MQDFLRASESQGIPTTDDLQDLVTGHGAEQWLKWINRDTGRRSDSAHAYIHSTRAVHQNLHLQCNTKVDKVILENGVAVGVRTVPTKPLHPSQQQSRTFRARKQIIVSGGTLSSPLILQRSGIGDKNKLQKVGVKPIVDLPGVGLNFQDHYLTFSVYRAKPDTESFDDFVRGDPAVQKAVYEEWNLKGTGPLATNGIEAGVKVRPTEAELKEMESWPTPHFRSGWDSYFKNKPDKPVMHYSVIAGWFGDHMLMPPGKFFTMFHFLEYPFSRGETHIVSPDPYEAPDFDAGFMNDERDMAPMVWGYIKSTRAKDMDLATTNAYALPGNLSANIQHGSWSQQIEPGKPPKPNLINSNCKSIYDDLQYSREDIEQVEEWVKRHVETTWHSLGTCSMAPKEGNEIVKHGVLDERLNVHGVKNLKVADLSICPDNVGCNTYSTALLIGEKAAMLTAEDLGYSGKDLEMKVPNYHAPGELSGIATARL</sequence>
<gene>
    <name evidence="5" type="primary">AOX1</name>
    <name evidence="5" type="ORF">LARI1_G005777</name>
</gene>
<dbReference type="PANTHER" id="PTHR11552">
    <property type="entry name" value="GLUCOSE-METHANOL-CHOLINE GMC OXIDOREDUCTASE"/>
    <property type="match status" value="1"/>
</dbReference>
<keyword evidence="2" id="KW-0285">Flavoprotein</keyword>
<dbReference type="InterPro" id="IPR012132">
    <property type="entry name" value="GMC_OxRdtase"/>
</dbReference>
<dbReference type="Gene3D" id="3.50.50.60">
    <property type="entry name" value="FAD/NAD(P)-binding domain"/>
    <property type="match status" value="1"/>
</dbReference>
<evidence type="ECO:0000256" key="3">
    <source>
        <dbReference type="SAM" id="MobiDB-lite"/>
    </source>
</evidence>
<feature type="domain" description="Glucose-methanol-choline oxidoreductase N-terminal" evidence="4">
    <location>
        <begin position="110"/>
        <end position="124"/>
    </location>
</feature>